<dbReference type="Pfam" id="PF02244">
    <property type="entry name" value="Propep_M14"/>
    <property type="match status" value="1"/>
</dbReference>
<keyword evidence="6" id="KW-1185">Reference proteome</keyword>
<dbReference type="Proteomes" id="UP000242450">
    <property type="component" value="Chromosome 18"/>
</dbReference>
<comment type="caution">
    <text evidence="5">The sequence shown here is derived from an EMBL/GenBank/DDBJ whole genome shotgun (WGS) entry which is preliminary data.</text>
</comment>
<reference evidence="5 6" key="1">
    <citation type="journal article" date="2018" name="Mol. Genet. Genomics">
        <title>The red deer Cervus elaphus genome CerEla1.0: sequencing, annotating, genes, and chromosomes.</title>
        <authorList>
            <person name="Bana N.A."/>
            <person name="Nyiri A."/>
            <person name="Nagy J."/>
            <person name="Frank K."/>
            <person name="Nagy T."/>
            <person name="Steger V."/>
            <person name="Schiller M."/>
            <person name="Lakatos P."/>
            <person name="Sugar L."/>
            <person name="Horn P."/>
            <person name="Barta E."/>
            <person name="Orosz L."/>
        </authorList>
    </citation>
    <scope>NUCLEOTIDE SEQUENCE [LARGE SCALE GENOMIC DNA]</scope>
    <source>
        <strain evidence="5">Hungarian</strain>
    </source>
</reference>
<dbReference type="EMBL" id="MKHE01000018">
    <property type="protein sequence ID" value="OWK06636.1"/>
    <property type="molecule type" value="Genomic_DNA"/>
</dbReference>
<evidence type="ECO:0000256" key="1">
    <source>
        <dbReference type="ARBA" id="ARBA00022723"/>
    </source>
</evidence>
<accession>A0A212CKR1</accession>
<sequence length="146" mass="16092">LVFWKSPTILGKTTYVQIPFVSIQAVKVILESQGTAYSITTEDVQQNEEMLLREKNGMVTSTLKHLTLEKKWITSVAKHPSLGSKLNTGYSFKKPAHEHASSSAREGGHTPGSKPGSKPASELHKLLCCGLQIRLPLIREMIHSSL</sequence>
<keyword evidence="1" id="KW-0479">Metal-binding</keyword>
<evidence type="ECO:0000313" key="6">
    <source>
        <dbReference type="Proteomes" id="UP000242450"/>
    </source>
</evidence>
<evidence type="ECO:0000313" key="5">
    <source>
        <dbReference type="EMBL" id="OWK06636.1"/>
    </source>
</evidence>
<organism evidence="5 6">
    <name type="scientific">Cervus elaphus hippelaphus</name>
    <name type="common">European red deer</name>
    <dbReference type="NCBI Taxonomy" id="46360"/>
    <lineage>
        <taxon>Eukaryota</taxon>
        <taxon>Metazoa</taxon>
        <taxon>Chordata</taxon>
        <taxon>Craniata</taxon>
        <taxon>Vertebrata</taxon>
        <taxon>Euteleostomi</taxon>
        <taxon>Mammalia</taxon>
        <taxon>Eutheria</taxon>
        <taxon>Laurasiatheria</taxon>
        <taxon>Artiodactyla</taxon>
        <taxon>Ruminantia</taxon>
        <taxon>Pecora</taxon>
        <taxon>Cervidae</taxon>
        <taxon>Cervinae</taxon>
        <taxon>Cervus</taxon>
    </lineage>
</organism>
<evidence type="ECO:0000256" key="3">
    <source>
        <dbReference type="SAM" id="MobiDB-lite"/>
    </source>
</evidence>
<gene>
    <name evidence="5" type="ORF">Celaphus_00012251</name>
</gene>
<dbReference type="SUPFAM" id="SSF54897">
    <property type="entry name" value="Protease propeptides/inhibitors"/>
    <property type="match status" value="1"/>
</dbReference>
<name>A0A212CKR1_CEREH</name>
<dbReference type="InterPro" id="IPR003146">
    <property type="entry name" value="M14A_act_pep"/>
</dbReference>
<protein>
    <recommendedName>
        <fullName evidence="4">Carboxypeptidase activation peptide domain-containing protein</fullName>
    </recommendedName>
</protein>
<dbReference type="OrthoDB" id="3626597at2759"/>
<feature type="region of interest" description="Disordered" evidence="3">
    <location>
        <begin position="94"/>
        <end position="119"/>
    </location>
</feature>
<proteinExistence type="predicted"/>
<feature type="domain" description="Carboxypeptidase activation peptide" evidence="4">
    <location>
        <begin position="1"/>
        <end position="46"/>
    </location>
</feature>
<dbReference type="GO" id="GO:0046872">
    <property type="term" value="F:metal ion binding"/>
    <property type="evidence" value="ECO:0007669"/>
    <property type="project" value="UniProtKB-KW"/>
</dbReference>
<dbReference type="Gene3D" id="3.30.70.340">
    <property type="entry name" value="Metallocarboxypeptidase-like"/>
    <property type="match status" value="1"/>
</dbReference>
<evidence type="ECO:0000256" key="2">
    <source>
        <dbReference type="ARBA" id="ARBA00022833"/>
    </source>
</evidence>
<dbReference type="AlphaFoldDB" id="A0A212CKR1"/>
<keyword evidence="2" id="KW-0862">Zinc</keyword>
<feature type="non-terminal residue" evidence="5">
    <location>
        <position position="1"/>
    </location>
</feature>
<dbReference type="InterPro" id="IPR036990">
    <property type="entry name" value="M14A-like_propep"/>
</dbReference>
<evidence type="ECO:0000259" key="4">
    <source>
        <dbReference type="Pfam" id="PF02244"/>
    </source>
</evidence>